<dbReference type="EMBL" id="BORP01000001">
    <property type="protein sequence ID" value="GIO25951.1"/>
    <property type="molecule type" value="Genomic_DNA"/>
</dbReference>
<protein>
    <submittedName>
        <fullName evidence="2">Uncharacterized protein</fullName>
    </submittedName>
</protein>
<reference evidence="2" key="1">
    <citation type="submission" date="2021-03" db="EMBL/GenBank/DDBJ databases">
        <title>Antimicrobial resistance genes in bacteria isolated from Japanese honey, and their potential for conferring macrolide and lincosamide resistance in the American foulbrood pathogen Paenibacillus larvae.</title>
        <authorList>
            <person name="Okamoto M."/>
            <person name="Kumagai M."/>
            <person name="Kanamori H."/>
            <person name="Takamatsu D."/>
        </authorList>
    </citation>
    <scope>NUCLEOTIDE SEQUENCE</scope>
    <source>
        <strain evidence="2">J43TS3</strain>
    </source>
</reference>
<name>A0A919X5K5_9BACI</name>
<keyword evidence="3" id="KW-1185">Reference proteome</keyword>
<comment type="caution">
    <text evidence="2">The sequence shown here is derived from an EMBL/GenBank/DDBJ whole genome shotgun (WGS) entry which is preliminary data.</text>
</comment>
<dbReference type="RefSeq" id="WP_280530717.1">
    <property type="nucleotide sequence ID" value="NZ_BORP01000001.1"/>
</dbReference>
<organism evidence="2 3">
    <name type="scientific">Ornithinibacillus bavariensis</name>
    <dbReference type="NCBI Taxonomy" id="545502"/>
    <lineage>
        <taxon>Bacteria</taxon>
        <taxon>Bacillati</taxon>
        <taxon>Bacillota</taxon>
        <taxon>Bacilli</taxon>
        <taxon>Bacillales</taxon>
        <taxon>Bacillaceae</taxon>
        <taxon>Ornithinibacillus</taxon>
    </lineage>
</organism>
<proteinExistence type="predicted"/>
<gene>
    <name evidence="2" type="ORF">J43TS3_05620</name>
</gene>
<feature type="transmembrane region" description="Helical" evidence="1">
    <location>
        <begin position="7"/>
        <end position="27"/>
    </location>
</feature>
<dbReference type="Proteomes" id="UP000676917">
    <property type="component" value="Unassembled WGS sequence"/>
</dbReference>
<evidence type="ECO:0000256" key="1">
    <source>
        <dbReference type="SAM" id="Phobius"/>
    </source>
</evidence>
<dbReference type="AlphaFoldDB" id="A0A919X5K5"/>
<evidence type="ECO:0000313" key="3">
    <source>
        <dbReference type="Proteomes" id="UP000676917"/>
    </source>
</evidence>
<keyword evidence="1" id="KW-0472">Membrane</keyword>
<sequence length="44" mass="5141">MKRYWIYGLFSLAIMLSSISFSGFLAYQESDFANVEEPDPFIKK</sequence>
<evidence type="ECO:0000313" key="2">
    <source>
        <dbReference type="EMBL" id="GIO25951.1"/>
    </source>
</evidence>
<keyword evidence="1" id="KW-1133">Transmembrane helix</keyword>
<accession>A0A919X5K5</accession>
<keyword evidence="1" id="KW-0812">Transmembrane</keyword>